<protein>
    <submittedName>
        <fullName evidence="1">Uncharacterized protein</fullName>
    </submittedName>
</protein>
<proteinExistence type="predicted"/>
<dbReference type="AlphaFoldDB" id="A0A133UFL5"/>
<organism evidence="1 2">
    <name type="scientific">candidate division MSBL1 archaeon SCGC-AAA259E17</name>
    <dbReference type="NCBI Taxonomy" id="1698263"/>
    <lineage>
        <taxon>Archaea</taxon>
        <taxon>Methanobacteriati</taxon>
        <taxon>Methanobacteriota</taxon>
        <taxon>candidate division MSBL1</taxon>
    </lineage>
</organism>
<comment type="caution">
    <text evidence="1">The sequence shown here is derived from an EMBL/GenBank/DDBJ whole genome shotgun (WGS) entry which is preliminary data.</text>
</comment>
<gene>
    <name evidence="1" type="ORF">AKJ64_01650</name>
</gene>
<name>A0A133UFL5_9EURY</name>
<dbReference type="Proteomes" id="UP000070373">
    <property type="component" value="Unassembled WGS sequence"/>
</dbReference>
<accession>A0A133UFL5</accession>
<dbReference type="EMBL" id="LHXN01000020">
    <property type="protein sequence ID" value="KXA92997.1"/>
    <property type="molecule type" value="Genomic_DNA"/>
</dbReference>
<evidence type="ECO:0000313" key="1">
    <source>
        <dbReference type="EMBL" id="KXA92997.1"/>
    </source>
</evidence>
<sequence>MRKIREFFFAQTRFKARLRLFHELLALVLYIKSSSKILITSSSIVLVWNEQEKEKITLKILQK</sequence>
<keyword evidence="2" id="KW-1185">Reference proteome</keyword>
<reference evidence="1 2" key="1">
    <citation type="journal article" date="2016" name="Sci. Rep.">
        <title>Metabolic traits of an uncultured archaeal lineage -MSBL1- from brine pools of the Red Sea.</title>
        <authorList>
            <person name="Mwirichia R."/>
            <person name="Alam I."/>
            <person name="Rashid M."/>
            <person name="Vinu M."/>
            <person name="Ba-Alawi W."/>
            <person name="Anthony Kamau A."/>
            <person name="Kamanda Ngugi D."/>
            <person name="Goker M."/>
            <person name="Klenk H.P."/>
            <person name="Bajic V."/>
            <person name="Stingl U."/>
        </authorList>
    </citation>
    <scope>NUCLEOTIDE SEQUENCE [LARGE SCALE GENOMIC DNA]</scope>
    <source>
        <strain evidence="1">SCGC-AAA259E17</strain>
    </source>
</reference>
<evidence type="ECO:0000313" key="2">
    <source>
        <dbReference type="Proteomes" id="UP000070373"/>
    </source>
</evidence>